<dbReference type="Gene3D" id="3.40.190.150">
    <property type="entry name" value="Bordetella uptake gene, domain 1"/>
    <property type="match status" value="1"/>
</dbReference>
<evidence type="ECO:0000313" key="4">
    <source>
        <dbReference type="Proteomes" id="UP000606490"/>
    </source>
</evidence>
<reference evidence="3 4" key="1">
    <citation type="submission" date="2021-01" db="EMBL/GenBank/DDBJ databases">
        <title>Belnapia mucosa sp. nov. and Belnapia arida sp. nov., isolated from the Tabernas Desert (Almeria, Spain).</title>
        <authorList>
            <person name="Molina-Menor E."/>
            <person name="Vidal-Verdu A."/>
            <person name="Calonge A."/>
            <person name="Satari L."/>
            <person name="Pereto Magraner J."/>
            <person name="Porcar Miralles M."/>
        </authorList>
    </citation>
    <scope>NUCLEOTIDE SEQUENCE [LARGE SCALE GENOMIC DNA]</scope>
    <source>
        <strain evidence="3 4">T6</strain>
    </source>
</reference>
<proteinExistence type="inferred from homology"/>
<keyword evidence="4" id="KW-1185">Reference proteome</keyword>
<evidence type="ECO:0000313" key="3">
    <source>
        <dbReference type="EMBL" id="MBL6454198.1"/>
    </source>
</evidence>
<gene>
    <name evidence="3" type="ORF">JMJ55_02610</name>
</gene>
<evidence type="ECO:0000256" key="1">
    <source>
        <dbReference type="ARBA" id="ARBA00006987"/>
    </source>
</evidence>
<evidence type="ECO:0000256" key="2">
    <source>
        <dbReference type="SAM" id="SignalP"/>
    </source>
</evidence>
<dbReference type="CDD" id="cd07012">
    <property type="entry name" value="PBP2_Bug_TTT"/>
    <property type="match status" value="1"/>
</dbReference>
<dbReference type="PIRSF" id="PIRSF017082">
    <property type="entry name" value="YflP"/>
    <property type="match status" value="1"/>
</dbReference>
<name>A0ABS1UXJ7_9PROT</name>
<dbReference type="Pfam" id="PF03401">
    <property type="entry name" value="TctC"/>
    <property type="match status" value="1"/>
</dbReference>
<organism evidence="3 4">
    <name type="scientific">Belnapia mucosa</name>
    <dbReference type="NCBI Taxonomy" id="2804532"/>
    <lineage>
        <taxon>Bacteria</taxon>
        <taxon>Pseudomonadati</taxon>
        <taxon>Pseudomonadota</taxon>
        <taxon>Alphaproteobacteria</taxon>
        <taxon>Acetobacterales</taxon>
        <taxon>Roseomonadaceae</taxon>
        <taxon>Belnapia</taxon>
    </lineage>
</organism>
<comment type="caution">
    <text evidence="3">The sequence shown here is derived from an EMBL/GenBank/DDBJ whole genome shotgun (WGS) entry which is preliminary data.</text>
</comment>
<dbReference type="Proteomes" id="UP000606490">
    <property type="component" value="Unassembled WGS sequence"/>
</dbReference>
<dbReference type="EMBL" id="JAEUXJ010000001">
    <property type="protein sequence ID" value="MBL6454198.1"/>
    <property type="molecule type" value="Genomic_DNA"/>
</dbReference>
<keyword evidence="2" id="KW-0732">Signal</keyword>
<dbReference type="RefSeq" id="WP_202823922.1">
    <property type="nucleotide sequence ID" value="NZ_JAEUXJ010000001.1"/>
</dbReference>
<protein>
    <submittedName>
        <fullName evidence="3">Tripartite tricarboxylate transporter substrate binding protein</fullName>
    </submittedName>
</protein>
<dbReference type="PANTHER" id="PTHR42928:SF5">
    <property type="entry name" value="BLR1237 PROTEIN"/>
    <property type="match status" value="1"/>
</dbReference>
<dbReference type="PANTHER" id="PTHR42928">
    <property type="entry name" value="TRICARBOXYLATE-BINDING PROTEIN"/>
    <property type="match status" value="1"/>
</dbReference>
<dbReference type="InterPro" id="IPR042100">
    <property type="entry name" value="Bug_dom1"/>
</dbReference>
<dbReference type="InterPro" id="IPR005064">
    <property type="entry name" value="BUG"/>
</dbReference>
<sequence>MLQRLALLVCLILPAAVAEAQTFPDRPIRIIVPINPGGGTDIFARKLAELAAPELGQPVVVENRPGGSGTIGVQHVVDARPDGYTLGFLLNTPVTAAPHTLGTRYGPESFTSILSVGHSAYTLCAQPGFPANTLQEFIAAIRARPGEYTWGNEGLGGAMHLGVERILRRLDLSMTTVPFQGAGQTLPAFLGGHITFYGGSVVGAMPAVRAGTAKCLLLTTAEDHPALPAASGLGSLGLADHAITIWWGLFAPNGIPADRLDRIAATFLKAARSEAFGQVVESQGATWRVEEGPAMAAQIRAEHAALGGVARDLGLAKPSR</sequence>
<feature type="signal peptide" evidence="2">
    <location>
        <begin position="1"/>
        <end position="20"/>
    </location>
</feature>
<feature type="chain" id="PRO_5047446945" evidence="2">
    <location>
        <begin position="21"/>
        <end position="320"/>
    </location>
</feature>
<dbReference type="Gene3D" id="3.40.190.10">
    <property type="entry name" value="Periplasmic binding protein-like II"/>
    <property type="match status" value="1"/>
</dbReference>
<accession>A0ABS1UXJ7</accession>
<comment type="similarity">
    <text evidence="1">Belongs to the UPF0065 (bug) family.</text>
</comment>